<dbReference type="Proteomes" id="UP000092445">
    <property type="component" value="Unassembled WGS sequence"/>
</dbReference>
<evidence type="ECO:0000313" key="2">
    <source>
        <dbReference type="EnsemblMetazoa" id="GPAI014963-PA"/>
    </source>
</evidence>
<keyword evidence="3" id="KW-1185">Reference proteome</keyword>
<reference evidence="3" key="1">
    <citation type="submission" date="2014-03" db="EMBL/GenBank/DDBJ databases">
        <authorList>
            <person name="Aksoy S."/>
            <person name="Warren W."/>
            <person name="Wilson R.K."/>
        </authorList>
    </citation>
    <scope>NUCLEOTIDE SEQUENCE [LARGE SCALE GENOMIC DNA]</scope>
    <source>
        <strain evidence="3">IAEA</strain>
    </source>
</reference>
<dbReference type="AlphaFoldDB" id="A0A1A9ZHR0"/>
<feature type="region of interest" description="Disordered" evidence="1">
    <location>
        <begin position="47"/>
        <end position="72"/>
    </location>
</feature>
<dbReference type="EnsemblMetazoa" id="GPAI014963-RA">
    <property type="protein sequence ID" value="GPAI014963-PA"/>
    <property type="gene ID" value="GPAI014963"/>
</dbReference>
<evidence type="ECO:0000313" key="3">
    <source>
        <dbReference type="Proteomes" id="UP000092445"/>
    </source>
</evidence>
<organism evidence="2 3">
    <name type="scientific">Glossina pallidipes</name>
    <name type="common">Tsetse fly</name>
    <dbReference type="NCBI Taxonomy" id="7398"/>
    <lineage>
        <taxon>Eukaryota</taxon>
        <taxon>Metazoa</taxon>
        <taxon>Ecdysozoa</taxon>
        <taxon>Arthropoda</taxon>
        <taxon>Hexapoda</taxon>
        <taxon>Insecta</taxon>
        <taxon>Pterygota</taxon>
        <taxon>Neoptera</taxon>
        <taxon>Endopterygota</taxon>
        <taxon>Diptera</taxon>
        <taxon>Brachycera</taxon>
        <taxon>Muscomorpha</taxon>
        <taxon>Hippoboscoidea</taxon>
        <taxon>Glossinidae</taxon>
        <taxon>Glossina</taxon>
    </lineage>
</organism>
<reference evidence="2" key="2">
    <citation type="submission" date="2020-05" db="UniProtKB">
        <authorList>
            <consortium name="EnsemblMetazoa"/>
        </authorList>
    </citation>
    <scope>IDENTIFICATION</scope>
    <source>
        <strain evidence="2">IAEA</strain>
    </source>
</reference>
<feature type="compositionally biased region" description="Acidic residues" evidence="1">
    <location>
        <begin position="56"/>
        <end position="69"/>
    </location>
</feature>
<protein>
    <submittedName>
        <fullName evidence="2">Uncharacterized protein</fullName>
    </submittedName>
</protein>
<accession>A0A1A9ZHR0</accession>
<evidence type="ECO:0000256" key="1">
    <source>
        <dbReference type="SAM" id="MobiDB-lite"/>
    </source>
</evidence>
<proteinExistence type="predicted"/>
<sequence>MLRPSTILLEIPSSDINNKHLSPIRQMPTPIPSPALTPIMMRPIFQQEPSSGAVFTDDDNDDDDDDDDEKTNRKAIGVTFNYRLVLVMEFV</sequence>
<name>A0A1A9ZHR0_GLOPL</name>
<dbReference type="VEuPathDB" id="VectorBase:GPAI014963"/>
<feature type="region of interest" description="Disordered" evidence="1">
    <location>
        <begin position="18"/>
        <end position="37"/>
    </location>
</feature>